<evidence type="ECO:0000256" key="1">
    <source>
        <dbReference type="SAM" id="Phobius"/>
    </source>
</evidence>
<gene>
    <name evidence="2" type="ORF">HD556DRAFT_1403740</name>
</gene>
<keyword evidence="1" id="KW-0812">Transmembrane</keyword>
<keyword evidence="1" id="KW-0472">Membrane</keyword>
<dbReference type="Proteomes" id="UP000719766">
    <property type="component" value="Unassembled WGS sequence"/>
</dbReference>
<dbReference type="RefSeq" id="XP_041155710.1">
    <property type="nucleotide sequence ID" value="XM_041303895.1"/>
</dbReference>
<reference evidence="2" key="1">
    <citation type="journal article" date="2020" name="New Phytol.">
        <title>Comparative genomics reveals dynamic genome evolution in host specialist ectomycorrhizal fungi.</title>
        <authorList>
            <person name="Lofgren L.A."/>
            <person name="Nguyen N.H."/>
            <person name="Vilgalys R."/>
            <person name="Ruytinx J."/>
            <person name="Liao H.L."/>
            <person name="Branco S."/>
            <person name="Kuo A."/>
            <person name="LaButti K."/>
            <person name="Lipzen A."/>
            <person name="Andreopoulos W."/>
            <person name="Pangilinan J."/>
            <person name="Riley R."/>
            <person name="Hundley H."/>
            <person name="Na H."/>
            <person name="Barry K."/>
            <person name="Grigoriev I.V."/>
            <person name="Stajich J.E."/>
            <person name="Kennedy P.G."/>
        </authorList>
    </citation>
    <scope>NUCLEOTIDE SEQUENCE</scope>
    <source>
        <strain evidence="2">S12</strain>
    </source>
</reference>
<sequence length="84" mass="9389">MKTHVGALFAVSCFDLIILFSPTSSTSRYLLEDQTLFGLFQILEVVMFVLGPRLILGIREYNAELVADSESVCIYRLAVVCNAR</sequence>
<dbReference type="GeneID" id="64597659"/>
<organism evidence="2 3">
    <name type="scientific">Suillus plorans</name>
    <dbReference type="NCBI Taxonomy" id="116603"/>
    <lineage>
        <taxon>Eukaryota</taxon>
        <taxon>Fungi</taxon>
        <taxon>Dikarya</taxon>
        <taxon>Basidiomycota</taxon>
        <taxon>Agaricomycotina</taxon>
        <taxon>Agaricomycetes</taxon>
        <taxon>Agaricomycetidae</taxon>
        <taxon>Boletales</taxon>
        <taxon>Suillineae</taxon>
        <taxon>Suillaceae</taxon>
        <taxon>Suillus</taxon>
    </lineage>
</organism>
<evidence type="ECO:0000313" key="2">
    <source>
        <dbReference type="EMBL" id="KAG1788482.1"/>
    </source>
</evidence>
<keyword evidence="3" id="KW-1185">Reference proteome</keyword>
<accession>A0A9P7AFQ3</accession>
<dbReference type="OrthoDB" id="2688894at2759"/>
<evidence type="ECO:0000313" key="3">
    <source>
        <dbReference type="Proteomes" id="UP000719766"/>
    </source>
</evidence>
<keyword evidence="1" id="KW-1133">Transmembrane helix</keyword>
<name>A0A9P7AFQ3_9AGAM</name>
<protein>
    <submittedName>
        <fullName evidence="2">Uncharacterized protein</fullName>
    </submittedName>
</protein>
<comment type="caution">
    <text evidence="2">The sequence shown here is derived from an EMBL/GenBank/DDBJ whole genome shotgun (WGS) entry which is preliminary data.</text>
</comment>
<feature type="transmembrane region" description="Helical" evidence="1">
    <location>
        <begin position="35"/>
        <end position="56"/>
    </location>
</feature>
<proteinExistence type="predicted"/>
<dbReference type="AlphaFoldDB" id="A0A9P7AFQ3"/>
<dbReference type="EMBL" id="JABBWE010000068">
    <property type="protein sequence ID" value="KAG1788482.1"/>
    <property type="molecule type" value="Genomic_DNA"/>
</dbReference>